<evidence type="ECO:0000259" key="1">
    <source>
        <dbReference type="Pfam" id="PF26481"/>
    </source>
</evidence>
<dbReference type="RefSeq" id="WP_012795300.1">
    <property type="nucleotide sequence ID" value="NC_013158.1"/>
</dbReference>
<name>C7NPX6_HALUD</name>
<dbReference type="Proteomes" id="UP000002071">
    <property type="component" value="Chromosome"/>
</dbReference>
<accession>C7NPX6</accession>
<keyword evidence="3" id="KW-1185">Reference proteome</keyword>
<sequence length="172" mass="19414">MSDPTALLDRLDAAEDAFGHAAGRPVFEPEVNASTEADPGEVPLQKACRLLAVAHELDDVGEYYSAILESSFIAIEHTLQAYLLAMTGVEEHRLRDHDRPYELAKGQVPLTDETIDRLQRLYDTRRTDHYYGTTVTTRQQAVAMRELAVTVHDHVIRFDHTLERFCCCSDGR</sequence>
<dbReference type="KEGG" id="hut:Huta_0235"/>
<dbReference type="EMBL" id="CP001687">
    <property type="protein sequence ID" value="ACV10423.1"/>
    <property type="molecule type" value="Genomic_DNA"/>
</dbReference>
<dbReference type="Pfam" id="PF26481">
    <property type="entry name" value="DUF8154"/>
    <property type="match status" value="1"/>
</dbReference>
<protein>
    <recommendedName>
        <fullName evidence="1">DUF8154 domain-containing protein</fullName>
    </recommendedName>
</protein>
<gene>
    <name evidence="2" type="ordered locus">Huta_0235</name>
</gene>
<proteinExistence type="predicted"/>
<dbReference type="AlphaFoldDB" id="C7NPX6"/>
<organism evidence="2 3">
    <name type="scientific">Halorhabdus utahensis (strain DSM 12940 / JCM 11049 / AX-2)</name>
    <dbReference type="NCBI Taxonomy" id="519442"/>
    <lineage>
        <taxon>Archaea</taxon>
        <taxon>Methanobacteriati</taxon>
        <taxon>Methanobacteriota</taxon>
        <taxon>Stenosarchaea group</taxon>
        <taxon>Halobacteria</taxon>
        <taxon>Halobacteriales</taxon>
        <taxon>Haloarculaceae</taxon>
        <taxon>Halorhabdus</taxon>
    </lineage>
</organism>
<dbReference type="OrthoDB" id="237859at2157"/>
<dbReference type="eggNOG" id="arCOG06448">
    <property type="taxonomic scope" value="Archaea"/>
</dbReference>
<dbReference type="HOGENOM" id="CLU_133601_0_0_2"/>
<reference evidence="2 3" key="1">
    <citation type="journal article" date="2009" name="Stand. Genomic Sci.">
        <title>Complete genome sequence of Halorhabdus utahensis type strain (AX-2).</title>
        <authorList>
            <person name="Anderson I."/>
            <person name="Tindall B.J."/>
            <person name="Pomrenke H."/>
            <person name="Goker M."/>
            <person name="Lapidus A."/>
            <person name="Nolan M."/>
            <person name="Copeland A."/>
            <person name="Glavina Del Rio T."/>
            <person name="Chen F."/>
            <person name="Tice H."/>
            <person name="Cheng J.F."/>
            <person name="Lucas S."/>
            <person name="Chertkov O."/>
            <person name="Bruce D."/>
            <person name="Brettin T."/>
            <person name="Detter J.C."/>
            <person name="Han C."/>
            <person name="Goodwin L."/>
            <person name="Land M."/>
            <person name="Hauser L."/>
            <person name="Chang Y.J."/>
            <person name="Jeffries C.D."/>
            <person name="Pitluck S."/>
            <person name="Pati A."/>
            <person name="Mavromatis K."/>
            <person name="Ivanova N."/>
            <person name="Ovchinnikova G."/>
            <person name="Chen A."/>
            <person name="Palaniappan K."/>
            <person name="Chain P."/>
            <person name="Rohde M."/>
            <person name="Bristow J."/>
            <person name="Eisen J.A."/>
            <person name="Markowitz V."/>
            <person name="Hugenholtz P."/>
            <person name="Kyrpides N.C."/>
            <person name="Klenk H.P."/>
        </authorList>
    </citation>
    <scope>NUCLEOTIDE SEQUENCE [LARGE SCALE GENOMIC DNA]</scope>
    <source>
        <strain evidence="3">DSM 12940 / JCM 11049 / AX-2</strain>
    </source>
</reference>
<dbReference type="InterPro" id="IPR058467">
    <property type="entry name" value="DUF8154"/>
</dbReference>
<evidence type="ECO:0000313" key="3">
    <source>
        <dbReference type="Proteomes" id="UP000002071"/>
    </source>
</evidence>
<evidence type="ECO:0000313" key="2">
    <source>
        <dbReference type="EMBL" id="ACV10423.1"/>
    </source>
</evidence>
<dbReference type="STRING" id="519442.Huta_0235"/>
<feature type="domain" description="DUF8154" evidence="1">
    <location>
        <begin position="3"/>
        <end position="168"/>
    </location>
</feature>
<dbReference type="GeneID" id="8382497"/>